<keyword evidence="2" id="KW-1185">Reference proteome</keyword>
<dbReference type="InterPro" id="IPR013211">
    <property type="entry name" value="LVIVD"/>
</dbReference>
<reference evidence="1 2" key="1">
    <citation type="submission" date="2016-02" db="EMBL/GenBank/DDBJ databases">
        <title>Genome analysis of coral dinoflagellate symbionts highlights evolutionary adaptations to a symbiotic lifestyle.</title>
        <authorList>
            <person name="Aranda M."/>
            <person name="Li Y."/>
            <person name="Liew Y.J."/>
            <person name="Baumgarten S."/>
            <person name="Simakov O."/>
            <person name="Wilson M."/>
            <person name="Piel J."/>
            <person name="Ashoor H."/>
            <person name="Bougouffa S."/>
            <person name="Bajic V.B."/>
            <person name="Ryu T."/>
            <person name="Ravasi T."/>
            <person name="Bayer T."/>
            <person name="Micklem G."/>
            <person name="Kim H."/>
            <person name="Bhak J."/>
            <person name="Lajeunesse T.C."/>
            <person name="Voolstra C.R."/>
        </authorList>
    </citation>
    <scope>NUCLEOTIDE SEQUENCE [LARGE SCALE GENOMIC DNA]</scope>
    <source>
        <strain evidence="1 2">CCMP2467</strain>
    </source>
</reference>
<dbReference type="InterPro" id="IPR051200">
    <property type="entry name" value="Host-pathogen_enzymatic-act"/>
</dbReference>
<name>A0A1Q9EI73_SYMMI</name>
<evidence type="ECO:0008006" key="3">
    <source>
        <dbReference type="Google" id="ProtNLM"/>
    </source>
</evidence>
<dbReference type="PANTHER" id="PTHR47197">
    <property type="entry name" value="PROTEIN NIRF"/>
    <property type="match status" value="1"/>
</dbReference>
<comment type="caution">
    <text evidence="1">The sequence shown here is derived from an EMBL/GenBank/DDBJ whole genome shotgun (WGS) entry which is preliminary data.</text>
</comment>
<dbReference type="PANTHER" id="PTHR47197:SF3">
    <property type="entry name" value="DIHYDRO-HEME D1 DEHYDROGENASE"/>
    <property type="match status" value="1"/>
</dbReference>
<dbReference type="OrthoDB" id="421166at2759"/>
<gene>
    <name evidence="1" type="ORF">AK812_SmicGene9484</name>
</gene>
<dbReference type="Pfam" id="PF08309">
    <property type="entry name" value="LVIVD"/>
    <property type="match status" value="9"/>
</dbReference>
<proteinExistence type="predicted"/>
<dbReference type="AlphaFoldDB" id="A0A1Q9EI73"/>
<sequence length="535" mass="55503">MNCVAHKREENTRAGGGQICASGALRRSLAREGPQRHGLERSVMISDARHSRSFVSCSSSKDRHLSISVPACVPVDMGPHMTFASLLAAVVSAQSITSIVTSLRDPANLMGAWDVAISGDYAYVTAEDDAGITILNMADPSNPSLAGGIADPQLTNAKGIAISGDKAFVTASFDGLTVVDIADRGNPTITSSLNHRPLLFGGSDVKVVGDYAYVSAKNTACFTVVDISDVSNLTIAGSIQDATVLDGLRGMDVVGDYAYVAVEGGDGLAVINITDPRNPAVAGFVQSPLLEAAADVAVVGNFAYVVAARWGSTPGITVVNISDPSNATIESAIFDSDLFCSADSISIAGSYAYAVGCDNKIAVVDITNPTSPSIYSNITSYRHQRKIAVAGDLAYVTSPEENGLVVVSISNPSNLSISSFSSDFAFGFLEEPESIAVSGDYAYVTGGVGSLAAIDISNPTSPRLHGVVRDADKLLGARGLAIAGNYAYVASDRYHGLVAVDIGNPSNPTIVASSMTTTTSWRMPETSRLPGTMPL</sequence>
<dbReference type="EMBL" id="LSRX01000146">
    <property type="protein sequence ID" value="OLQ07130.1"/>
    <property type="molecule type" value="Genomic_DNA"/>
</dbReference>
<dbReference type="SUPFAM" id="SSF63825">
    <property type="entry name" value="YWTD domain"/>
    <property type="match status" value="1"/>
</dbReference>
<protein>
    <recommendedName>
        <fullName evidence="3">LVIVD repeat protein</fullName>
    </recommendedName>
</protein>
<dbReference type="Gene3D" id="2.130.10.10">
    <property type="entry name" value="YVTN repeat-like/Quinoprotein amine dehydrogenase"/>
    <property type="match status" value="1"/>
</dbReference>
<dbReference type="SUPFAM" id="SSF75011">
    <property type="entry name" value="3-carboxy-cis,cis-mucoante lactonizing enzyme"/>
    <property type="match status" value="1"/>
</dbReference>
<dbReference type="Proteomes" id="UP000186817">
    <property type="component" value="Unassembled WGS sequence"/>
</dbReference>
<organism evidence="1 2">
    <name type="scientific">Symbiodinium microadriaticum</name>
    <name type="common">Dinoflagellate</name>
    <name type="synonym">Zooxanthella microadriatica</name>
    <dbReference type="NCBI Taxonomy" id="2951"/>
    <lineage>
        <taxon>Eukaryota</taxon>
        <taxon>Sar</taxon>
        <taxon>Alveolata</taxon>
        <taxon>Dinophyceae</taxon>
        <taxon>Suessiales</taxon>
        <taxon>Symbiodiniaceae</taxon>
        <taxon>Symbiodinium</taxon>
    </lineage>
</organism>
<evidence type="ECO:0000313" key="2">
    <source>
        <dbReference type="Proteomes" id="UP000186817"/>
    </source>
</evidence>
<accession>A0A1Q9EI73</accession>
<dbReference type="InterPro" id="IPR015943">
    <property type="entry name" value="WD40/YVTN_repeat-like_dom_sf"/>
</dbReference>
<evidence type="ECO:0000313" key="1">
    <source>
        <dbReference type="EMBL" id="OLQ07130.1"/>
    </source>
</evidence>